<dbReference type="EMBL" id="JAENHO010000018">
    <property type="protein sequence ID" value="MBL7261345.1"/>
    <property type="molecule type" value="Genomic_DNA"/>
</dbReference>
<dbReference type="RefSeq" id="WP_202998162.1">
    <property type="nucleotide sequence ID" value="NZ_JAENHO010000018.1"/>
</dbReference>
<proteinExistence type="predicted"/>
<keyword evidence="2" id="KW-1185">Reference proteome</keyword>
<name>A0ABS1W3M4_9ACTN</name>
<accession>A0ABS1W3M4</accession>
<comment type="caution">
    <text evidence="1">The sequence shown here is derived from an EMBL/GenBank/DDBJ whole genome shotgun (WGS) entry which is preliminary data.</text>
</comment>
<gene>
    <name evidence="1" type="ORF">JKJ07_44375</name>
</gene>
<evidence type="ECO:0000313" key="2">
    <source>
        <dbReference type="Proteomes" id="UP000598996"/>
    </source>
</evidence>
<protein>
    <submittedName>
        <fullName evidence="1">Uncharacterized protein</fullName>
    </submittedName>
</protein>
<evidence type="ECO:0000313" key="1">
    <source>
        <dbReference type="EMBL" id="MBL7261345.1"/>
    </source>
</evidence>
<reference evidence="1 2" key="1">
    <citation type="submission" date="2021-01" db="EMBL/GenBank/DDBJ databases">
        <title>Actinoplanes sp. nov. LDG1-01 isolated from lichen.</title>
        <authorList>
            <person name="Saeng-In P."/>
            <person name="Phongsopitanun W."/>
            <person name="Kanchanasin P."/>
            <person name="Yuki M."/>
            <person name="Kudo T."/>
            <person name="Ohkuma M."/>
            <person name="Tanasupawat S."/>
        </authorList>
    </citation>
    <scope>NUCLEOTIDE SEQUENCE [LARGE SCALE GENOMIC DNA]</scope>
    <source>
        <strain evidence="1 2">LDG1-01</strain>
    </source>
</reference>
<dbReference type="Proteomes" id="UP000598996">
    <property type="component" value="Unassembled WGS sequence"/>
</dbReference>
<organism evidence="1 2">
    <name type="scientific">Paractinoplanes lichenicola</name>
    <dbReference type="NCBI Taxonomy" id="2802976"/>
    <lineage>
        <taxon>Bacteria</taxon>
        <taxon>Bacillati</taxon>
        <taxon>Actinomycetota</taxon>
        <taxon>Actinomycetes</taxon>
        <taxon>Micromonosporales</taxon>
        <taxon>Micromonosporaceae</taxon>
        <taxon>Paractinoplanes</taxon>
    </lineage>
</organism>
<sequence length="125" mass="13239">MNEKSLDFFKASNIGADQGHPVWCDQSLCTVDPASQADGYRSGVGGEHRSAAAPLDVRPCEWPVPDQIEVFLTQAVAPWRCSTIMRIVADGEDVVSLPVESAGPIIATLTGLVGAAEAGEWVSSR</sequence>